<dbReference type="Gene3D" id="3.10.50.40">
    <property type="match status" value="1"/>
</dbReference>
<dbReference type="SUPFAM" id="SSF109998">
    <property type="entry name" value="Triger factor/SurA peptide-binding domain-like"/>
    <property type="match status" value="1"/>
</dbReference>
<organism evidence="5 6">
    <name type="scientific">Bryocella elongata</name>
    <dbReference type="NCBI Taxonomy" id="863522"/>
    <lineage>
        <taxon>Bacteria</taxon>
        <taxon>Pseudomonadati</taxon>
        <taxon>Acidobacteriota</taxon>
        <taxon>Terriglobia</taxon>
        <taxon>Terriglobales</taxon>
        <taxon>Acidobacteriaceae</taxon>
        <taxon>Bryocella</taxon>
    </lineage>
</organism>
<evidence type="ECO:0000259" key="4">
    <source>
        <dbReference type="PROSITE" id="PS50198"/>
    </source>
</evidence>
<dbReference type="InterPro" id="IPR000297">
    <property type="entry name" value="PPIase_PpiC"/>
</dbReference>
<feature type="domain" description="PpiC" evidence="4">
    <location>
        <begin position="212"/>
        <end position="313"/>
    </location>
</feature>
<name>A0A1H5ZBW6_9BACT</name>
<dbReference type="PANTHER" id="PTHR47245:SF2">
    <property type="entry name" value="PEPTIDYL-PROLYL CIS-TRANS ISOMERASE HP_0175-RELATED"/>
    <property type="match status" value="1"/>
</dbReference>
<evidence type="ECO:0000313" key="5">
    <source>
        <dbReference type="EMBL" id="SEG33564.1"/>
    </source>
</evidence>
<dbReference type="PROSITE" id="PS50198">
    <property type="entry name" value="PPIC_PPIASE_2"/>
    <property type="match status" value="1"/>
</dbReference>
<keyword evidence="2 5" id="KW-0413">Isomerase</keyword>
<dbReference type="InterPro" id="IPR046357">
    <property type="entry name" value="PPIase_dom_sf"/>
</dbReference>
<keyword evidence="1" id="KW-0574">Periplasm</keyword>
<keyword evidence="2" id="KW-0697">Rotamase</keyword>
<keyword evidence="6" id="KW-1185">Reference proteome</keyword>
<dbReference type="Proteomes" id="UP000236728">
    <property type="component" value="Unassembled WGS sequence"/>
</dbReference>
<feature type="compositionally biased region" description="Polar residues" evidence="3">
    <location>
        <begin position="489"/>
        <end position="498"/>
    </location>
</feature>
<evidence type="ECO:0000256" key="1">
    <source>
        <dbReference type="ARBA" id="ARBA00022764"/>
    </source>
</evidence>
<evidence type="ECO:0000256" key="3">
    <source>
        <dbReference type="SAM" id="MobiDB-lite"/>
    </source>
</evidence>
<dbReference type="GO" id="GO:0003755">
    <property type="term" value="F:peptidyl-prolyl cis-trans isomerase activity"/>
    <property type="evidence" value="ECO:0007669"/>
    <property type="project" value="UniProtKB-KW"/>
</dbReference>
<dbReference type="Pfam" id="PF00639">
    <property type="entry name" value="Rotamase"/>
    <property type="match status" value="1"/>
</dbReference>
<evidence type="ECO:0000313" key="6">
    <source>
        <dbReference type="Proteomes" id="UP000236728"/>
    </source>
</evidence>
<protein>
    <submittedName>
        <fullName evidence="5">Peptidyl-prolyl cis-trans isomerase SurA</fullName>
    </submittedName>
</protein>
<dbReference type="EMBL" id="FNVA01000004">
    <property type="protein sequence ID" value="SEG33564.1"/>
    <property type="molecule type" value="Genomic_DNA"/>
</dbReference>
<gene>
    <name evidence="5" type="ORF">SAMN05421819_2562</name>
</gene>
<proteinExistence type="predicted"/>
<feature type="region of interest" description="Disordered" evidence="3">
    <location>
        <begin position="418"/>
        <end position="661"/>
    </location>
</feature>
<dbReference type="Pfam" id="PF09312">
    <property type="entry name" value="SurA_N"/>
    <property type="match status" value="1"/>
</dbReference>
<dbReference type="InterPro" id="IPR050245">
    <property type="entry name" value="PrsA_foldase"/>
</dbReference>
<reference evidence="5 6" key="1">
    <citation type="submission" date="2016-10" db="EMBL/GenBank/DDBJ databases">
        <authorList>
            <person name="de Groot N.N."/>
        </authorList>
    </citation>
    <scope>NUCLEOTIDE SEQUENCE [LARGE SCALE GENOMIC DNA]</scope>
    <source>
        <strain evidence="5 6">DSM 22489</strain>
    </source>
</reference>
<dbReference type="Gene3D" id="1.10.4030.10">
    <property type="entry name" value="Porin chaperone SurA, peptide-binding domain"/>
    <property type="match status" value="1"/>
</dbReference>
<accession>A0A1H5ZBW6</accession>
<dbReference type="PANTHER" id="PTHR47245">
    <property type="entry name" value="PEPTIDYLPROLYL ISOMERASE"/>
    <property type="match status" value="1"/>
</dbReference>
<feature type="compositionally biased region" description="Low complexity" evidence="3">
    <location>
        <begin position="618"/>
        <end position="654"/>
    </location>
</feature>
<dbReference type="InterPro" id="IPR027304">
    <property type="entry name" value="Trigger_fact/SurA_dom_sf"/>
</dbReference>
<feature type="compositionally biased region" description="Basic and acidic residues" evidence="3">
    <location>
        <begin position="522"/>
        <end position="544"/>
    </location>
</feature>
<dbReference type="SUPFAM" id="SSF54534">
    <property type="entry name" value="FKBP-like"/>
    <property type="match status" value="1"/>
</dbReference>
<evidence type="ECO:0000256" key="2">
    <source>
        <dbReference type="PROSITE-ProRule" id="PRU00278"/>
    </source>
</evidence>
<feature type="compositionally biased region" description="Polar residues" evidence="3">
    <location>
        <begin position="546"/>
        <end position="556"/>
    </location>
</feature>
<sequence length="661" mass="70367">MGGAERGLGTSKLLVAASLVATLAVAPAIWAQQSGGFQPPAFGQQQKLQVPTLPKPQAITPNGEVVEDVIARVNDQIITRSEYERAQQQLIEDGNRAHAPEADIEDRLHNLLRDMIDQQLLLSKGKELGITGEAELTRQLDEIRKQNHLDSMEALEKAATQQGVSYEDFKQRIKDQVVSQQVVREEVGRRINMTHSQELAYYNAHQKDFETPEQVHLSEILIPTPDNATDAQVGTAQAKADAIAAQLKGGASFTDVAKANSGGPTASAGGDLGDFKRGTLGTVLENATFSLPVGGVTAPIRTRQGFVILRVDSHQNEGVAPLEKIEPQVQEALYLDALQPALRAYLTKSRQDAYVEIASGFTDTGAVKKASGRPDVSFTAYKPPAIKKKTLKKQRLEQTKAAQAQAALASAREKVAEKQAEKAATQAAKVSGGKNADRPVKPKRIRKEKIRFGEAPQNALPKAAGETAVENAGAPIQGQAPGTAMAPTQAVTTISTGTGVEVNNGDEDAQVDEAPKKKSRYTSRESEAEEKKAEKNLTKAEVKATTRPTAATPQESVTEKVQAKPLGLNGDTVAKKKVKRKKGDPKNRLQEKPKEEAPAPPEPTVNPTLAKTPVAPASQGSTPPSSDTTTVPPTTTGAPGSNPAGQPIPKTTSATPPPSTF</sequence>
<feature type="compositionally biased region" description="Basic and acidic residues" evidence="3">
    <location>
        <begin position="584"/>
        <end position="597"/>
    </location>
</feature>
<dbReference type="AlphaFoldDB" id="A0A1H5ZBW6"/>
<dbReference type="InterPro" id="IPR015391">
    <property type="entry name" value="SurA_N"/>
</dbReference>